<protein>
    <submittedName>
        <fullName evidence="2">Uncharacterized protein</fullName>
    </submittedName>
</protein>
<dbReference type="Proteomes" id="UP000091918">
    <property type="component" value="Unassembled WGS sequence"/>
</dbReference>
<dbReference type="EMBL" id="LGUA01000178">
    <property type="protein sequence ID" value="OAX83425.1"/>
    <property type="molecule type" value="Genomic_DNA"/>
</dbReference>
<dbReference type="STRING" id="1658172.A0A1B7P313"/>
<feature type="compositionally biased region" description="Polar residues" evidence="1">
    <location>
        <begin position="111"/>
        <end position="130"/>
    </location>
</feature>
<dbReference type="OrthoDB" id="4540878at2759"/>
<feature type="compositionally biased region" description="Pro residues" evidence="1">
    <location>
        <begin position="56"/>
        <end position="68"/>
    </location>
</feature>
<feature type="compositionally biased region" description="Pro residues" evidence="1">
    <location>
        <begin position="1"/>
        <end position="10"/>
    </location>
</feature>
<evidence type="ECO:0000313" key="3">
    <source>
        <dbReference type="Proteomes" id="UP000091918"/>
    </source>
</evidence>
<accession>A0A1B7P313</accession>
<feature type="region of interest" description="Disordered" evidence="1">
    <location>
        <begin position="1"/>
        <end position="198"/>
    </location>
</feature>
<keyword evidence="3" id="KW-1185">Reference proteome</keyword>
<reference evidence="2 3" key="1">
    <citation type="submission" date="2015-07" db="EMBL/GenBank/DDBJ databases">
        <title>Emmonsia species relationships and genome sequence.</title>
        <authorList>
            <person name="Cuomo C.A."/>
            <person name="Schwartz I.S."/>
            <person name="Kenyon C."/>
            <person name="de Hoog G.S."/>
            <person name="Govender N.P."/>
            <person name="Botha A."/>
            <person name="Moreno L."/>
            <person name="de Vries M."/>
            <person name="Munoz J.F."/>
            <person name="Stielow J.B."/>
        </authorList>
    </citation>
    <scope>NUCLEOTIDE SEQUENCE [LARGE SCALE GENOMIC DNA]</scope>
    <source>
        <strain evidence="2 3">CBS 136260</strain>
    </source>
</reference>
<feature type="compositionally biased region" description="Polar residues" evidence="1">
    <location>
        <begin position="83"/>
        <end position="105"/>
    </location>
</feature>
<dbReference type="AlphaFoldDB" id="A0A1B7P313"/>
<proteinExistence type="predicted"/>
<feature type="compositionally biased region" description="Polar residues" evidence="1">
    <location>
        <begin position="11"/>
        <end position="41"/>
    </location>
</feature>
<gene>
    <name evidence="2" type="ORF">ACJ72_02224</name>
</gene>
<sequence length="198" mass="21443">MSEMVPPPAGPQTTDSAPQQDTEPSPNHHTPAATVSISTQNGPPPPSNPLINSSPSPLPPQAQPPEQQPPQQGHLSQHMDPVQQLQHYEPPSSNSQATMNENQLNLPPIQSIESHPQSHQISQTHSQAPIGSSAINNPMNMPPPSIPQYYTMAGPIPSPDPYSMAGEPNRGLSSGRHKKEVKRRTKTGCLTCRKRRIK</sequence>
<evidence type="ECO:0000256" key="1">
    <source>
        <dbReference type="SAM" id="MobiDB-lite"/>
    </source>
</evidence>
<evidence type="ECO:0000313" key="2">
    <source>
        <dbReference type="EMBL" id="OAX83425.1"/>
    </source>
</evidence>
<feature type="non-terminal residue" evidence="2">
    <location>
        <position position="198"/>
    </location>
</feature>
<feature type="compositionally biased region" description="Basic residues" evidence="1">
    <location>
        <begin position="175"/>
        <end position="198"/>
    </location>
</feature>
<name>A0A1B7P313_9EURO</name>
<organism evidence="2 3">
    <name type="scientific">Emergomyces africanus</name>
    <dbReference type="NCBI Taxonomy" id="1955775"/>
    <lineage>
        <taxon>Eukaryota</taxon>
        <taxon>Fungi</taxon>
        <taxon>Dikarya</taxon>
        <taxon>Ascomycota</taxon>
        <taxon>Pezizomycotina</taxon>
        <taxon>Eurotiomycetes</taxon>
        <taxon>Eurotiomycetidae</taxon>
        <taxon>Onygenales</taxon>
        <taxon>Ajellomycetaceae</taxon>
        <taxon>Emergomyces</taxon>
    </lineage>
</organism>
<comment type="caution">
    <text evidence="2">The sequence shown here is derived from an EMBL/GenBank/DDBJ whole genome shotgun (WGS) entry which is preliminary data.</text>
</comment>